<organism evidence="1 2">
    <name type="scientific">Diversispora eburnea</name>
    <dbReference type="NCBI Taxonomy" id="1213867"/>
    <lineage>
        <taxon>Eukaryota</taxon>
        <taxon>Fungi</taxon>
        <taxon>Fungi incertae sedis</taxon>
        <taxon>Mucoromycota</taxon>
        <taxon>Glomeromycotina</taxon>
        <taxon>Glomeromycetes</taxon>
        <taxon>Diversisporales</taxon>
        <taxon>Diversisporaceae</taxon>
        <taxon>Diversispora</taxon>
    </lineage>
</organism>
<proteinExistence type="predicted"/>
<comment type="caution">
    <text evidence="1">The sequence shown here is derived from an EMBL/GenBank/DDBJ whole genome shotgun (WGS) entry which is preliminary data.</text>
</comment>
<sequence length="365" mass="42779">ISTSPNKNVSISEAEKLPLNHNKDLNIQDTNLSSSESKSSIISSSNWEQSAISSEIKISYNQKVEQGLICELFEFIRSIDFVSLQDPNKTPPNCIYSKQFSDILVGIDLTPGSISHLAQLFDKTEKTGQKEKLRWYYYSEEYEKKVITISSENNISDQMARTQIYDEMMLYLPGIKREYKNETELDPWIMSETPELPQIEEDCIIKIFKFPEEKSVIHDVVHKCFPFLTYTNSNAWHQDVFKYTDPEAKCSICKEVHTHLGIWDNWSCLEVKPKKFLSITEAKKKRWTMECFRADLKRDICLYRGGIERNEDTRKYHKFLTDRDRLVGEELLRCDILKSGLSTAWLDDLMEEWKKIHTQFTQIFN</sequence>
<dbReference type="Proteomes" id="UP000789706">
    <property type="component" value="Unassembled WGS sequence"/>
</dbReference>
<keyword evidence="2" id="KW-1185">Reference proteome</keyword>
<protein>
    <submittedName>
        <fullName evidence="1">9665_t:CDS:1</fullName>
    </submittedName>
</protein>
<dbReference type="AlphaFoldDB" id="A0A9N9GRV6"/>
<name>A0A9N9GRV6_9GLOM</name>
<feature type="non-terminal residue" evidence="1">
    <location>
        <position position="365"/>
    </location>
</feature>
<reference evidence="1" key="1">
    <citation type="submission" date="2021-06" db="EMBL/GenBank/DDBJ databases">
        <authorList>
            <person name="Kallberg Y."/>
            <person name="Tangrot J."/>
            <person name="Rosling A."/>
        </authorList>
    </citation>
    <scope>NUCLEOTIDE SEQUENCE</scope>
    <source>
        <strain evidence="1">AZ414A</strain>
    </source>
</reference>
<gene>
    <name evidence="1" type="ORF">DEBURN_LOCUS10400</name>
</gene>
<evidence type="ECO:0000313" key="1">
    <source>
        <dbReference type="EMBL" id="CAG8621748.1"/>
    </source>
</evidence>
<dbReference type="OrthoDB" id="2354161at2759"/>
<dbReference type="EMBL" id="CAJVPK010002982">
    <property type="protein sequence ID" value="CAG8621748.1"/>
    <property type="molecule type" value="Genomic_DNA"/>
</dbReference>
<accession>A0A9N9GRV6</accession>
<evidence type="ECO:0000313" key="2">
    <source>
        <dbReference type="Proteomes" id="UP000789706"/>
    </source>
</evidence>